<reference evidence="1" key="1">
    <citation type="journal article" date="2020" name="Nature">
        <title>Giant virus diversity and host interactions through global metagenomics.</title>
        <authorList>
            <person name="Schulz F."/>
            <person name="Roux S."/>
            <person name="Paez-Espino D."/>
            <person name="Jungbluth S."/>
            <person name="Walsh D.A."/>
            <person name="Denef V.J."/>
            <person name="McMahon K.D."/>
            <person name="Konstantinidis K.T."/>
            <person name="Eloe-Fadrosh E.A."/>
            <person name="Kyrpides N.C."/>
            <person name="Woyke T."/>
        </authorList>
    </citation>
    <scope>NUCLEOTIDE SEQUENCE</scope>
    <source>
        <strain evidence="1">GVMAG-M-3300023179-103</strain>
    </source>
</reference>
<accession>A0A6C0DYN5</accession>
<evidence type="ECO:0000313" key="1">
    <source>
        <dbReference type="EMBL" id="QHT21987.1"/>
    </source>
</evidence>
<sequence length="207" mass="23131">MRIVFVNYDHPYTSQTVSKYPEKERSKMLCEMIKSYLNASSIVCLQGVPGDTMRLIKDVIKGTIYYYSHNKTPVIPPGKIISFDNLLKYPDEFMCIILPLDIKADTNFWVQSQYSGAASAICKIGKITIVNIAVPGTVEGAETDIKRIQENFEGDKIIIGNFGTYKFSGFGNIADGVVASVSICDNVILSEKMLEITPYPEKTIIYE</sequence>
<name>A0A6C0DYN5_9ZZZZ</name>
<organism evidence="1">
    <name type="scientific">viral metagenome</name>
    <dbReference type="NCBI Taxonomy" id="1070528"/>
    <lineage>
        <taxon>unclassified sequences</taxon>
        <taxon>metagenomes</taxon>
        <taxon>organismal metagenomes</taxon>
    </lineage>
</organism>
<dbReference type="EMBL" id="MN739699">
    <property type="protein sequence ID" value="QHT21987.1"/>
    <property type="molecule type" value="Genomic_DNA"/>
</dbReference>
<protein>
    <submittedName>
        <fullName evidence="1">Uncharacterized protein</fullName>
    </submittedName>
</protein>
<proteinExistence type="predicted"/>
<dbReference type="AlphaFoldDB" id="A0A6C0DYN5"/>